<protein>
    <submittedName>
        <fullName evidence="1">Uncharacterized protein</fullName>
    </submittedName>
</protein>
<evidence type="ECO:0000313" key="2">
    <source>
        <dbReference type="Proteomes" id="UP000593577"/>
    </source>
</evidence>
<accession>A0A7J8YCY6</accession>
<feature type="non-terminal residue" evidence="1">
    <location>
        <position position="24"/>
    </location>
</feature>
<dbReference type="EMBL" id="JABFAA010000012">
    <property type="protein sequence ID" value="MBA0697456.1"/>
    <property type="molecule type" value="Genomic_DNA"/>
</dbReference>
<evidence type="ECO:0000313" key="1">
    <source>
        <dbReference type="EMBL" id="MBA0697456.1"/>
    </source>
</evidence>
<reference evidence="1 2" key="1">
    <citation type="journal article" date="2019" name="Genome Biol. Evol.">
        <title>Insights into the evolution of the New World diploid cottons (Gossypium, subgenus Houzingenia) based on genome sequencing.</title>
        <authorList>
            <person name="Grover C.E."/>
            <person name="Arick M.A. 2nd"/>
            <person name="Thrash A."/>
            <person name="Conover J.L."/>
            <person name="Sanders W.S."/>
            <person name="Peterson D.G."/>
            <person name="Frelichowski J.E."/>
            <person name="Scheffler J.A."/>
            <person name="Scheffler B.E."/>
            <person name="Wendel J.F."/>
        </authorList>
    </citation>
    <scope>NUCLEOTIDE SEQUENCE [LARGE SCALE GENOMIC DNA]</scope>
    <source>
        <strain evidence="1">185</strain>
        <tissue evidence="1">Leaf</tissue>
    </source>
</reference>
<name>A0A7J8YCY6_GOSAI</name>
<keyword evidence="2" id="KW-1185">Reference proteome</keyword>
<sequence length="24" mass="2576">MKIQYGNLIGQKVGIQMALIRSGG</sequence>
<proteinExistence type="predicted"/>
<organism evidence="1 2">
    <name type="scientific">Gossypium aridum</name>
    <name type="common">American cotton</name>
    <name type="synonym">Erioxylum aridum</name>
    <dbReference type="NCBI Taxonomy" id="34290"/>
    <lineage>
        <taxon>Eukaryota</taxon>
        <taxon>Viridiplantae</taxon>
        <taxon>Streptophyta</taxon>
        <taxon>Embryophyta</taxon>
        <taxon>Tracheophyta</taxon>
        <taxon>Spermatophyta</taxon>
        <taxon>Magnoliopsida</taxon>
        <taxon>eudicotyledons</taxon>
        <taxon>Gunneridae</taxon>
        <taxon>Pentapetalae</taxon>
        <taxon>rosids</taxon>
        <taxon>malvids</taxon>
        <taxon>Malvales</taxon>
        <taxon>Malvaceae</taxon>
        <taxon>Malvoideae</taxon>
        <taxon>Gossypium</taxon>
    </lineage>
</organism>
<dbReference type="AlphaFoldDB" id="A0A7J8YCY6"/>
<comment type="caution">
    <text evidence="1">The sequence shown here is derived from an EMBL/GenBank/DDBJ whole genome shotgun (WGS) entry which is preliminary data.</text>
</comment>
<dbReference type="Proteomes" id="UP000593577">
    <property type="component" value="Unassembled WGS sequence"/>
</dbReference>
<gene>
    <name evidence="1" type="ORF">Goari_020997</name>
</gene>